<keyword evidence="1" id="KW-1133">Transmembrane helix</keyword>
<dbReference type="Gene3D" id="1.10.530.10">
    <property type="match status" value="1"/>
</dbReference>
<dbReference type="AlphaFoldDB" id="A0A146LY56"/>
<proteinExistence type="predicted"/>
<sequence>TRRVRSSCSGSCARAASSAVMTGGSDSVASATIMTGGSVRDASATIMTGGSVRDASRRYVRPYRVMTCSSKVPTFKVMSPSSGHWTSLLSLLLLVASVDSKVFKACEVASKVLKMTVEVGGLTEELNCSPADVARIVCIASLHNFNTSYASKMPDGDTAIGLFGVPSKYVRGVLDLRNSDKFPDHFFSLSRSQFKRNMRNKTVSLISEMLCNDAEMSLKFYNRILELWKMTDLKNNTSWFYKRRVKCVELHLDNLYIMKEELRKIYRPGVLDRAVNASIDKEDDVDAFDKSCREMSYCMNSCSGEAEAEENTSETTGEDAVDPGFRKHKGRMERKVERYGKVADFAIILIWLLAVAAALFACYVFLRDPRRRGARHDDWSRPMVTASFTQNM</sequence>
<gene>
    <name evidence="2" type="ORF">g.54171</name>
</gene>
<dbReference type="EMBL" id="GDHC01006095">
    <property type="protein sequence ID" value="JAQ12534.1"/>
    <property type="molecule type" value="Transcribed_RNA"/>
</dbReference>
<protein>
    <submittedName>
        <fullName evidence="2">Uncharacterized protein</fullName>
    </submittedName>
</protein>
<reference evidence="2" key="1">
    <citation type="journal article" date="2016" name="Gigascience">
        <title>De novo construction of an expanded transcriptome assembly for the western tarnished plant bug, Lygus hesperus.</title>
        <authorList>
            <person name="Tassone E.E."/>
            <person name="Geib S.M."/>
            <person name="Hall B."/>
            <person name="Fabrick J.A."/>
            <person name="Brent C.S."/>
            <person name="Hull J.J."/>
        </authorList>
    </citation>
    <scope>NUCLEOTIDE SEQUENCE</scope>
</reference>
<keyword evidence="1" id="KW-0472">Membrane</keyword>
<organism evidence="2">
    <name type="scientific">Lygus hesperus</name>
    <name type="common">Western plant bug</name>
    <dbReference type="NCBI Taxonomy" id="30085"/>
    <lineage>
        <taxon>Eukaryota</taxon>
        <taxon>Metazoa</taxon>
        <taxon>Ecdysozoa</taxon>
        <taxon>Arthropoda</taxon>
        <taxon>Hexapoda</taxon>
        <taxon>Insecta</taxon>
        <taxon>Pterygota</taxon>
        <taxon>Neoptera</taxon>
        <taxon>Paraneoptera</taxon>
        <taxon>Hemiptera</taxon>
        <taxon>Heteroptera</taxon>
        <taxon>Panheteroptera</taxon>
        <taxon>Cimicomorpha</taxon>
        <taxon>Miridae</taxon>
        <taxon>Mirini</taxon>
        <taxon>Lygus</taxon>
    </lineage>
</organism>
<evidence type="ECO:0000313" key="2">
    <source>
        <dbReference type="EMBL" id="JAQ12534.1"/>
    </source>
</evidence>
<feature type="non-terminal residue" evidence="2">
    <location>
        <position position="1"/>
    </location>
</feature>
<keyword evidence="1" id="KW-0812">Transmembrane</keyword>
<accession>A0A146LY56</accession>
<feature type="transmembrane region" description="Helical" evidence="1">
    <location>
        <begin position="345"/>
        <end position="366"/>
    </location>
</feature>
<name>A0A146LY56_LYGHE</name>
<evidence type="ECO:0000256" key="1">
    <source>
        <dbReference type="SAM" id="Phobius"/>
    </source>
</evidence>